<evidence type="ECO:0000256" key="1">
    <source>
        <dbReference type="ARBA" id="ARBA00001947"/>
    </source>
</evidence>
<name>A0A7V3RHG8_UNCW3</name>
<dbReference type="GO" id="GO:0008237">
    <property type="term" value="F:metallopeptidase activity"/>
    <property type="evidence" value="ECO:0007669"/>
    <property type="project" value="UniProtKB-KW"/>
</dbReference>
<keyword evidence="5 15" id="KW-0645">Protease</keyword>
<dbReference type="PANTHER" id="PTHR35864:SF1">
    <property type="entry name" value="ZINC METALLOPROTEASE YWHC-RELATED"/>
    <property type="match status" value="1"/>
</dbReference>
<proteinExistence type="inferred from homology"/>
<evidence type="ECO:0000313" key="15">
    <source>
        <dbReference type="EMBL" id="HGE78151.1"/>
    </source>
</evidence>
<evidence type="ECO:0000256" key="3">
    <source>
        <dbReference type="ARBA" id="ARBA00007931"/>
    </source>
</evidence>
<evidence type="ECO:0000259" key="14">
    <source>
        <dbReference type="Pfam" id="PF02163"/>
    </source>
</evidence>
<keyword evidence="10 13" id="KW-1133">Transmembrane helix</keyword>
<evidence type="ECO:0000256" key="6">
    <source>
        <dbReference type="ARBA" id="ARBA00022692"/>
    </source>
</evidence>
<keyword evidence="4" id="KW-1003">Cell membrane</keyword>
<dbReference type="GO" id="GO:0005886">
    <property type="term" value="C:plasma membrane"/>
    <property type="evidence" value="ECO:0007669"/>
    <property type="project" value="UniProtKB-SubCell"/>
</dbReference>
<dbReference type="PANTHER" id="PTHR35864">
    <property type="entry name" value="ZINC METALLOPROTEASE MJ0611-RELATED"/>
    <property type="match status" value="1"/>
</dbReference>
<comment type="caution">
    <text evidence="15">The sequence shown here is derived from an EMBL/GenBank/DDBJ whole genome shotgun (WGS) entry which is preliminary data.</text>
</comment>
<evidence type="ECO:0000256" key="9">
    <source>
        <dbReference type="ARBA" id="ARBA00022833"/>
    </source>
</evidence>
<protein>
    <submittedName>
        <fullName evidence="15">Site-2 protease family protein</fullName>
    </submittedName>
</protein>
<dbReference type="GO" id="GO:0046872">
    <property type="term" value="F:metal ion binding"/>
    <property type="evidence" value="ECO:0007669"/>
    <property type="project" value="UniProtKB-KW"/>
</dbReference>
<dbReference type="EMBL" id="DTOZ01000105">
    <property type="protein sequence ID" value="HGE78151.1"/>
    <property type="molecule type" value="Genomic_DNA"/>
</dbReference>
<organism evidence="15">
    <name type="scientific">candidate division WOR-3 bacterium</name>
    <dbReference type="NCBI Taxonomy" id="2052148"/>
    <lineage>
        <taxon>Bacteria</taxon>
        <taxon>Bacteria division WOR-3</taxon>
    </lineage>
</organism>
<feature type="transmembrane region" description="Helical" evidence="13">
    <location>
        <begin position="171"/>
        <end position="194"/>
    </location>
</feature>
<feature type="transmembrane region" description="Helical" evidence="13">
    <location>
        <begin position="119"/>
        <end position="142"/>
    </location>
</feature>
<evidence type="ECO:0000256" key="4">
    <source>
        <dbReference type="ARBA" id="ARBA00022475"/>
    </source>
</evidence>
<keyword evidence="12 13" id="KW-0472">Membrane</keyword>
<comment type="similarity">
    <text evidence="3">Belongs to the peptidase M50B family.</text>
</comment>
<comment type="cofactor">
    <cofactor evidence="1">
        <name>Zn(2+)</name>
        <dbReference type="ChEBI" id="CHEBI:29105"/>
    </cofactor>
</comment>
<feature type="transmembrane region" description="Helical" evidence="13">
    <location>
        <begin position="12"/>
        <end position="31"/>
    </location>
</feature>
<dbReference type="AlphaFoldDB" id="A0A7V3RHG8"/>
<keyword evidence="6 13" id="KW-0812">Transmembrane</keyword>
<feature type="transmembrane region" description="Helical" evidence="13">
    <location>
        <begin position="87"/>
        <end position="107"/>
    </location>
</feature>
<evidence type="ECO:0000256" key="2">
    <source>
        <dbReference type="ARBA" id="ARBA00004651"/>
    </source>
</evidence>
<dbReference type="InterPro" id="IPR008915">
    <property type="entry name" value="Peptidase_M50"/>
</dbReference>
<accession>A0A7V3RHG8</accession>
<keyword evidence="9" id="KW-0862">Zinc</keyword>
<comment type="subcellular location">
    <subcellularLocation>
        <location evidence="2">Cell membrane</location>
        <topology evidence="2">Multi-pass membrane protein</topology>
    </subcellularLocation>
</comment>
<evidence type="ECO:0000256" key="13">
    <source>
        <dbReference type="SAM" id="Phobius"/>
    </source>
</evidence>
<evidence type="ECO:0000256" key="8">
    <source>
        <dbReference type="ARBA" id="ARBA00022801"/>
    </source>
</evidence>
<evidence type="ECO:0000256" key="5">
    <source>
        <dbReference type="ARBA" id="ARBA00022670"/>
    </source>
</evidence>
<sequence>MGERILELILSLPPILLALTVHEYFHGYVAYRMGDPTAKFAGRLTFNPLKHIDPIGFFAFIFFRFGWAKPVPVNPYNFYDYKKGIVLTSIAGPGSNFILALISGILLRIIHLSPISDTLFPLMLMLKLSIIYNLILCAFNLIPVPPLDGSKFLFNILPRRYSELEYQLERYGLFILIGLIFIDNMGIPLLWGWIGPFVKFFGTLFGGEGLFFI</sequence>
<evidence type="ECO:0000256" key="10">
    <source>
        <dbReference type="ARBA" id="ARBA00022989"/>
    </source>
</evidence>
<evidence type="ECO:0000256" key="7">
    <source>
        <dbReference type="ARBA" id="ARBA00022723"/>
    </source>
</evidence>
<keyword evidence="11" id="KW-0482">Metalloprotease</keyword>
<reference evidence="15" key="1">
    <citation type="journal article" date="2020" name="mSystems">
        <title>Genome- and Community-Level Interaction Insights into Carbon Utilization and Element Cycling Functions of Hydrothermarchaeota in Hydrothermal Sediment.</title>
        <authorList>
            <person name="Zhou Z."/>
            <person name="Liu Y."/>
            <person name="Xu W."/>
            <person name="Pan J."/>
            <person name="Luo Z.H."/>
            <person name="Li M."/>
        </authorList>
    </citation>
    <scope>NUCLEOTIDE SEQUENCE [LARGE SCALE GENOMIC DNA]</scope>
    <source>
        <strain evidence="15">SpSt-961</strain>
    </source>
</reference>
<feature type="transmembrane region" description="Helical" evidence="13">
    <location>
        <begin position="51"/>
        <end position="67"/>
    </location>
</feature>
<dbReference type="Pfam" id="PF02163">
    <property type="entry name" value="Peptidase_M50"/>
    <property type="match status" value="1"/>
</dbReference>
<dbReference type="GO" id="GO:0006508">
    <property type="term" value="P:proteolysis"/>
    <property type="evidence" value="ECO:0007669"/>
    <property type="project" value="UniProtKB-KW"/>
</dbReference>
<gene>
    <name evidence="15" type="ORF">ENX68_04030</name>
</gene>
<evidence type="ECO:0000256" key="12">
    <source>
        <dbReference type="ARBA" id="ARBA00023136"/>
    </source>
</evidence>
<dbReference type="InterPro" id="IPR044537">
    <property type="entry name" value="Rip2-like"/>
</dbReference>
<dbReference type="CDD" id="cd06158">
    <property type="entry name" value="S2P-M50_like_1"/>
    <property type="match status" value="1"/>
</dbReference>
<evidence type="ECO:0000256" key="11">
    <source>
        <dbReference type="ARBA" id="ARBA00023049"/>
    </source>
</evidence>
<keyword evidence="7" id="KW-0479">Metal-binding</keyword>
<feature type="domain" description="Peptidase M50" evidence="14">
    <location>
        <begin position="125"/>
        <end position="176"/>
    </location>
</feature>
<dbReference type="InterPro" id="IPR052348">
    <property type="entry name" value="Metallopeptidase_M50B"/>
</dbReference>
<keyword evidence="8" id="KW-0378">Hydrolase</keyword>